<protein>
    <submittedName>
        <fullName evidence="3">Helix-turn-helix transcriptional regulator</fullName>
    </submittedName>
</protein>
<dbReference type="Proteomes" id="UP000601099">
    <property type="component" value="Unassembled WGS sequence"/>
</dbReference>
<evidence type="ECO:0000313" key="4">
    <source>
        <dbReference type="Proteomes" id="UP000601099"/>
    </source>
</evidence>
<evidence type="ECO:0000256" key="1">
    <source>
        <dbReference type="ARBA" id="ARBA00023125"/>
    </source>
</evidence>
<sequence length="79" mass="8917">MKHPVVRLAFGAHLRTLREARGWSQQELADRADISKPTVYRIETARFSATLDVLAALAQAMDIQLRDLVDFPSREVLLA</sequence>
<keyword evidence="4" id="KW-1185">Reference proteome</keyword>
<accession>A0ABS0L067</accession>
<dbReference type="Pfam" id="PF13560">
    <property type="entry name" value="HTH_31"/>
    <property type="match status" value="1"/>
</dbReference>
<dbReference type="SMART" id="SM00530">
    <property type="entry name" value="HTH_XRE"/>
    <property type="match status" value="1"/>
</dbReference>
<dbReference type="CDD" id="cd00093">
    <property type="entry name" value="HTH_XRE"/>
    <property type="match status" value="1"/>
</dbReference>
<gene>
    <name evidence="3" type="ORF">I5L79_07865</name>
</gene>
<name>A0ABS0L067_9BACT</name>
<dbReference type="PANTHER" id="PTHR46797:SF1">
    <property type="entry name" value="METHYLPHOSPHONATE SYNTHASE"/>
    <property type="match status" value="1"/>
</dbReference>
<organism evidence="3 4">
    <name type="scientific">Hymenobacter guriensis</name>
    <dbReference type="NCBI Taxonomy" id="2793065"/>
    <lineage>
        <taxon>Bacteria</taxon>
        <taxon>Pseudomonadati</taxon>
        <taxon>Bacteroidota</taxon>
        <taxon>Cytophagia</taxon>
        <taxon>Cytophagales</taxon>
        <taxon>Hymenobacteraceae</taxon>
        <taxon>Hymenobacter</taxon>
    </lineage>
</organism>
<evidence type="ECO:0000259" key="2">
    <source>
        <dbReference type="PROSITE" id="PS50943"/>
    </source>
</evidence>
<dbReference type="EMBL" id="JADWYK010000003">
    <property type="protein sequence ID" value="MBG8553458.1"/>
    <property type="molecule type" value="Genomic_DNA"/>
</dbReference>
<dbReference type="SUPFAM" id="SSF47413">
    <property type="entry name" value="lambda repressor-like DNA-binding domains"/>
    <property type="match status" value="1"/>
</dbReference>
<evidence type="ECO:0000313" key="3">
    <source>
        <dbReference type="EMBL" id="MBG8553458.1"/>
    </source>
</evidence>
<dbReference type="InterPro" id="IPR001387">
    <property type="entry name" value="Cro/C1-type_HTH"/>
</dbReference>
<proteinExistence type="predicted"/>
<dbReference type="Gene3D" id="1.10.260.40">
    <property type="entry name" value="lambda repressor-like DNA-binding domains"/>
    <property type="match status" value="1"/>
</dbReference>
<dbReference type="InterPro" id="IPR010982">
    <property type="entry name" value="Lambda_DNA-bd_dom_sf"/>
</dbReference>
<comment type="caution">
    <text evidence="3">The sequence shown here is derived from an EMBL/GenBank/DDBJ whole genome shotgun (WGS) entry which is preliminary data.</text>
</comment>
<dbReference type="PROSITE" id="PS50943">
    <property type="entry name" value="HTH_CROC1"/>
    <property type="match status" value="1"/>
</dbReference>
<feature type="domain" description="HTH cro/C1-type" evidence="2">
    <location>
        <begin position="14"/>
        <end position="68"/>
    </location>
</feature>
<dbReference type="InterPro" id="IPR050807">
    <property type="entry name" value="TransReg_Diox_bact_type"/>
</dbReference>
<reference evidence="3 4" key="1">
    <citation type="submission" date="2020-11" db="EMBL/GenBank/DDBJ databases">
        <title>Hymenobacter sp.</title>
        <authorList>
            <person name="Kim M.K."/>
        </authorList>
    </citation>
    <scope>NUCLEOTIDE SEQUENCE [LARGE SCALE GENOMIC DNA]</scope>
    <source>
        <strain evidence="3 4">BT594</strain>
    </source>
</reference>
<keyword evidence="1" id="KW-0238">DNA-binding</keyword>
<dbReference type="PANTHER" id="PTHR46797">
    <property type="entry name" value="HTH-TYPE TRANSCRIPTIONAL REGULATOR"/>
    <property type="match status" value="1"/>
</dbReference>